<dbReference type="AlphaFoldDB" id="A0A382GN77"/>
<feature type="non-terminal residue" evidence="1">
    <location>
        <position position="1"/>
    </location>
</feature>
<dbReference type="EMBL" id="UINC01056380">
    <property type="protein sequence ID" value="SVB76342.1"/>
    <property type="molecule type" value="Genomic_DNA"/>
</dbReference>
<evidence type="ECO:0000313" key="1">
    <source>
        <dbReference type="EMBL" id="SVB76342.1"/>
    </source>
</evidence>
<protein>
    <submittedName>
        <fullName evidence="1">Uncharacterized protein</fullName>
    </submittedName>
</protein>
<gene>
    <name evidence="1" type="ORF">METZ01_LOCUS229196</name>
</gene>
<organism evidence="1">
    <name type="scientific">marine metagenome</name>
    <dbReference type="NCBI Taxonomy" id="408172"/>
    <lineage>
        <taxon>unclassified sequences</taxon>
        <taxon>metagenomes</taxon>
        <taxon>ecological metagenomes</taxon>
    </lineage>
</organism>
<name>A0A382GN77_9ZZZZ</name>
<proteinExistence type="predicted"/>
<accession>A0A382GN77</accession>
<reference evidence="1" key="1">
    <citation type="submission" date="2018-05" db="EMBL/GenBank/DDBJ databases">
        <authorList>
            <person name="Lanie J.A."/>
            <person name="Ng W.-L."/>
            <person name="Kazmierczak K.M."/>
            <person name="Andrzejewski T.M."/>
            <person name="Davidsen T.M."/>
            <person name="Wayne K.J."/>
            <person name="Tettelin H."/>
            <person name="Glass J.I."/>
            <person name="Rusch D."/>
            <person name="Podicherti R."/>
            <person name="Tsui H.-C.T."/>
            <person name="Winkler M.E."/>
        </authorList>
    </citation>
    <scope>NUCLEOTIDE SEQUENCE</scope>
</reference>
<sequence>HMLEFSVLLPLVILYFSYAYRKYKTRNQ</sequence>